<dbReference type="RefSeq" id="WP_207795516.1">
    <property type="nucleotide sequence ID" value="NZ_PPXF01000056.1"/>
</dbReference>
<comment type="caution">
    <text evidence="2">The sequence shown here is derived from an EMBL/GenBank/DDBJ whole genome shotgun (WGS) entry which is preliminary data.</text>
</comment>
<dbReference type="InterPro" id="IPR027417">
    <property type="entry name" value="P-loop_NTPase"/>
</dbReference>
<accession>A0A2S3Z9F3</accession>
<dbReference type="AlphaFoldDB" id="A0A2S3Z9F3"/>
<evidence type="ECO:0000313" key="2">
    <source>
        <dbReference type="EMBL" id="POH62208.1"/>
    </source>
</evidence>
<protein>
    <submittedName>
        <fullName evidence="2">Terminase</fullName>
    </submittedName>
</protein>
<dbReference type="InterPro" id="IPR005021">
    <property type="entry name" value="Terminase_largesu-like"/>
</dbReference>
<evidence type="ECO:0000313" key="3">
    <source>
        <dbReference type="Proteomes" id="UP000237104"/>
    </source>
</evidence>
<feature type="region of interest" description="Disordered" evidence="1">
    <location>
        <begin position="1"/>
        <end position="35"/>
    </location>
</feature>
<dbReference type="PANTHER" id="PTHR41287:SF1">
    <property type="entry name" value="PROTEIN YMFN"/>
    <property type="match status" value="1"/>
</dbReference>
<feature type="compositionally biased region" description="Low complexity" evidence="1">
    <location>
        <begin position="1"/>
        <end position="15"/>
    </location>
</feature>
<evidence type="ECO:0000256" key="1">
    <source>
        <dbReference type="SAM" id="MobiDB-lite"/>
    </source>
</evidence>
<dbReference type="PANTHER" id="PTHR41287">
    <property type="match status" value="1"/>
</dbReference>
<name>A0A2S3Z9F3_9MICO</name>
<gene>
    <name evidence="2" type="ORF">C3B59_11835</name>
</gene>
<feature type="non-terminal residue" evidence="2">
    <location>
        <position position="342"/>
    </location>
</feature>
<dbReference type="Gene3D" id="3.40.50.300">
    <property type="entry name" value="P-loop containing nucleotide triphosphate hydrolases"/>
    <property type="match status" value="1"/>
</dbReference>
<dbReference type="EMBL" id="PPXF01000056">
    <property type="protein sequence ID" value="POH62208.1"/>
    <property type="molecule type" value="Genomic_DNA"/>
</dbReference>
<sequence>MATSSRSSAAAGKASQPKRFGSETPRIFTPPLRPLTRETSRGFECIEFAEEVLDIQLLPWQKWLLIHALELLEDGTFRFRYIVLLVARQNGKSTLMTVLSLWRMYVDGAPLIIGTAQNLDVAEEQWQTAVDIAEAIPELAAEIAESGGIVKVNGKKTLKLTSGERYKVQAASRRGGRGLSGDLVLLDELREHQAWDAWAAVTKTTIAKAFAQIWAASNAGDASSIVLRFLRKLAHLALGDPDGINETGITEDPAEIVIDDDEDDDAEPFVDDEDSLGIFEWSAPPGCAINDRNGWAQANPSLGYTIREKELASAARTDPEWVFRTECLCQWSEGTLEGPFPP</sequence>
<dbReference type="Proteomes" id="UP000237104">
    <property type="component" value="Unassembled WGS sequence"/>
</dbReference>
<reference evidence="2 3" key="1">
    <citation type="submission" date="2018-01" db="EMBL/GenBank/DDBJ databases">
        <title>Cryobacterium sp. nov., from glaciers in China.</title>
        <authorList>
            <person name="Liu Q."/>
            <person name="Xin Y.-H."/>
        </authorList>
    </citation>
    <scope>NUCLEOTIDE SEQUENCE [LARGE SCALE GENOMIC DNA]</scope>
    <source>
        <strain evidence="2 3">TMB1-8</strain>
    </source>
</reference>
<proteinExistence type="predicted"/>
<organism evidence="2 3">
    <name type="scientific">Cryobacterium zongtaii</name>
    <dbReference type="NCBI Taxonomy" id="1259217"/>
    <lineage>
        <taxon>Bacteria</taxon>
        <taxon>Bacillati</taxon>
        <taxon>Actinomycetota</taxon>
        <taxon>Actinomycetes</taxon>
        <taxon>Micrococcales</taxon>
        <taxon>Microbacteriaceae</taxon>
        <taxon>Cryobacterium</taxon>
    </lineage>
</organism>